<proteinExistence type="predicted"/>
<reference evidence="3 4" key="1">
    <citation type="submission" date="2021-05" db="EMBL/GenBank/DDBJ databases">
        <title>Comparative genomic studies on the polysaccharide-degrading batcterial strains of the Flammeovirga genus.</title>
        <authorList>
            <person name="Zewei F."/>
            <person name="Zheng Z."/>
            <person name="Yu L."/>
            <person name="Ruyue G."/>
            <person name="Yanhong M."/>
            <person name="Yuanyuan C."/>
            <person name="Jingyan G."/>
            <person name="Wenjun H."/>
        </authorList>
    </citation>
    <scope>NUCLEOTIDE SEQUENCE [LARGE SCALE GENOMIC DNA]</scope>
    <source>
        <strain evidence="3 4">NBRC:100898</strain>
    </source>
</reference>
<evidence type="ECO:0000313" key="3">
    <source>
        <dbReference type="EMBL" id="QWG04277.1"/>
    </source>
</evidence>
<dbReference type="Gene3D" id="2.60.40.10">
    <property type="entry name" value="Immunoglobulins"/>
    <property type="match status" value="1"/>
</dbReference>
<dbReference type="InterPro" id="IPR022409">
    <property type="entry name" value="PKD/Chitinase_dom"/>
</dbReference>
<dbReference type="EMBL" id="CP076133">
    <property type="protein sequence ID" value="QWG04277.1"/>
    <property type="molecule type" value="Genomic_DNA"/>
</dbReference>
<dbReference type="KEGG" id="fya:KMW28_25630"/>
<keyword evidence="4" id="KW-1185">Reference proteome</keyword>
<dbReference type="RefSeq" id="WP_169663760.1">
    <property type="nucleotide sequence ID" value="NZ_CP076133.1"/>
</dbReference>
<dbReference type="AlphaFoldDB" id="A0AAX1NAP5"/>
<dbReference type="SUPFAM" id="SSF49299">
    <property type="entry name" value="PKD domain"/>
    <property type="match status" value="1"/>
</dbReference>
<feature type="chain" id="PRO_5043443875" evidence="1">
    <location>
        <begin position="26"/>
        <end position="547"/>
    </location>
</feature>
<name>A0AAX1NAP5_9BACT</name>
<evidence type="ECO:0000313" key="4">
    <source>
        <dbReference type="Proteomes" id="UP000678679"/>
    </source>
</evidence>
<gene>
    <name evidence="3" type="ORF">KMW28_25630</name>
</gene>
<feature type="signal peptide" evidence="1">
    <location>
        <begin position="1"/>
        <end position="25"/>
    </location>
</feature>
<dbReference type="InterPro" id="IPR035986">
    <property type="entry name" value="PKD_dom_sf"/>
</dbReference>
<dbReference type="Pfam" id="PF18911">
    <property type="entry name" value="PKD_4"/>
    <property type="match status" value="1"/>
</dbReference>
<protein>
    <submittedName>
        <fullName evidence="3">PKD domain-containing protein</fullName>
    </submittedName>
</protein>
<dbReference type="PROSITE" id="PS50093">
    <property type="entry name" value="PKD"/>
    <property type="match status" value="1"/>
</dbReference>
<evidence type="ECO:0000256" key="1">
    <source>
        <dbReference type="SAM" id="SignalP"/>
    </source>
</evidence>
<evidence type="ECO:0000259" key="2">
    <source>
        <dbReference type="PROSITE" id="PS50093"/>
    </source>
</evidence>
<accession>A0AAX1NAP5</accession>
<dbReference type="InterPro" id="IPR000601">
    <property type="entry name" value="PKD_dom"/>
</dbReference>
<dbReference type="InterPro" id="IPR013783">
    <property type="entry name" value="Ig-like_fold"/>
</dbReference>
<keyword evidence="1" id="KW-0732">Signal</keyword>
<dbReference type="Proteomes" id="UP000678679">
    <property type="component" value="Chromosome 2"/>
</dbReference>
<dbReference type="SMART" id="SM00089">
    <property type="entry name" value="PKD"/>
    <property type="match status" value="1"/>
</dbReference>
<dbReference type="CDD" id="cd00146">
    <property type="entry name" value="PKD"/>
    <property type="match status" value="1"/>
</dbReference>
<organism evidence="3 4">
    <name type="scientific">Flammeovirga yaeyamensis</name>
    <dbReference type="NCBI Taxonomy" id="367791"/>
    <lineage>
        <taxon>Bacteria</taxon>
        <taxon>Pseudomonadati</taxon>
        <taxon>Bacteroidota</taxon>
        <taxon>Cytophagia</taxon>
        <taxon>Cytophagales</taxon>
        <taxon>Flammeovirgaceae</taxon>
        <taxon>Flammeovirga</taxon>
    </lineage>
</organism>
<sequence>MRTKMFNLKSVSVLFALMLVFWSCEEDQDITKVEVSASFTSEVEGLKATFTNTSENATSYEWDFGDGNTSTEKNPSNTYEAGGDYTVTLTAYGEDESDMAEETTTVTVTSVDPCLTHDGSESGNLIVGGQFESCDAQYWTALTTGQKNDGGTEEHAKFEFGYTDYKPTNGEGGALYIHPDNDEAGGEEGTILYQEVSLTKGLYQFNAQVKLDGENEADPTSAMNSYWFEFYVHNEEPVEGDGYNNTAVSGWIYGGWTGWAFEIPAMDGFLPHTLMAANQADDDGNFVVEEDGTYYVAIKFGKGNDADGASFGEGIALDKMHLARVGDIPECYGYEETPIEGNYIKGGGMETCDANYWTVIAANLDEVPPMFGYTDYAPANGTDGALYFSTPEANDGVGGTAGTVYQYMGILEAGTYEISALVKQGGVEGGNSQFWWEMYVWTEEPVAGEEYQPKESDADDAFKVAPIGGYTHAGWGPRPDIGVGVATTAHDGQMQWGHNPYDQANNSGQFTIAEDGEYYFVFKFGTWEGSLGEGISIDDLKITKVVQ</sequence>
<feature type="domain" description="PKD" evidence="2">
    <location>
        <begin position="51"/>
        <end position="91"/>
    </location>
</feature>